<organism evidence="2 3">
    <name type="scientific">Dreissena polymorpha</name>
    <name type="common">Zebra mussel</name>
    <name type="synonym">Mytilus polymorpha</name>
    <dbReference type="NCBI Taxonomy" id="45954"/>
    <lineage>
        <taxon>Eukaryota</taxon>
        <taxon>Metazoa</taxon>
        <taxon>Spiralia</taxon>
        <taxon>Lophotrochozoa</taxon>
        <taxon>Mollusca</taxon>
        <taxon>Bivalvia</taxon>
        <taxon>Autobranchia</taxon>
        <taxon>Heteroconchia</taxon>
        <taxon>Euheterodonta</taxon>
        <taxon>Imparidentia</taxon>
        <taxon>Neoheterodontei</taxon>
        <taxon>Myida</taxon>
        <taxon>Dreissenoidea</taxon>
        <taxon>Dreissenidae</taxon>
        <taxon>Dreissena</taxon>
    </lineage>
</organism>
<gene>
    <name evidence="2" type="ORF">DPMN_119975</name>
</gene>
<accession>A0A9D4GK82</accession>
<sequence>MGFDKKDVRWLSHDKATTTLRRCLPSVYKSLKLEAEERNDARAAGTSTILSLYKLAAVGLLLPTSTADCERGFSTMKRIKTENRARMKSAVLNALMTVSIEGPDIEAVDFGKMVDAWHQEKPRRTVF</sequence>
<dbReference type="GO" id="GO:0046983">
    <property type="term" value="F:protein dimerization activity"/>
    <property type="evidence" value="ECO:0007669"/>
    <property type="project" value="InterPro"/>
</dbReference>
<dbReference type="PANTHER" id="PTHR46880:SF5">
    <property type="entry name" value="DUF4371 DOMAIN-CONTAINING PROTEIN"/>
    <property type="match status" value="1"/>
</dbReference>
<dbReference type="OrthoDB" id="10059291at2759"/>
<proteinExistence type="predicted"/>
<name>A0A9D4GK82_DREPO</name>
<dbReference type="EMBL" id="JAIWYP010000005">
    <property type="protein sequence ID" value="KAH3818367.1"/>
    <property type="molecule type" value="Genomic_DNA"/>
</dbReference>
<dbReference type="SUPFAM" id="SSF53098">
    <property type="entry name" value="Ribonuclease H-like"/>
    <property type="match status" value="1"/>
</dbReference>
<reference evidence="2" key="1">
    <citation type="journal article" date="2019" name="bioRxiv">
        <title>The Genome of the Zebra Mussel, Dreissena polymorpha: A Resource for Invasive Species Research.</title>
        <authorList>
            <person name="McCartney M.A."/>
            <person name="Auch B."/>
            <person name="Kono T."/>
            <person name="Mallez S."/>
            <person name="Zhang Y."/>
            <person name="Obille A."/>
            <person name="Becker A."/>
            <person name="Abrahante J.E."/>
            <person name="Garbe J."/>
            <person name="Badalamenti J.P."/>
            <person name="Herman A."/>
            <person name="Mangelson H."/>
            <person name="Liachko I."/>
            <person name="Sullivan S."/>
            <person name="Sone E.D."/>
            <person name="Koren S."/>
            <person name="Silverstein K.A.T."/>
            <person name="Beckman K.B."/>
            <person name="Gohl D.M."/>
        </authorList>
    </citation>
    <scope>NUCLEOTIDE SEQUENCE</scope>
    <source>
        <strain evidence="2">Duluth1</strain>
        <tissue evidence="2">Whole animal</tissue>
    </source>
</reference>
<feature type="domain" description="HAT C-terminal dimerisation" evidence="1">
    <location>
        <begin position="49"/>
        <end position="97"/>
    </location>
</feature>
<evidence type="ECO:0000259" key="1">
    <source>
        <dbReference type="Pfam" id="PF05699"/>
    </source>
</evidence>
<dbReference type="InterPro" id="IPR012337">
    <property type="entry name" value="RNaseH-like_sf"/>
</dbReference>
<dbReference type="InterPro" id="IPR008906">
    <property type="entry name" value="HATC_C_dom"/>
</dbReference>
<reference evidence="2" key="2">
    <citation type="submission" date="2020-11" db="EMBL/GenBank/DDBJ databases">
        <authorList>
            <person name="McCartney M.A."/>
            <person name="Auch B."/>
            <person name="Kono T."/>
            <person name="Mallez S."/>
            <person name="Becker A."/>
            <person name="Gohl D.M."/>
            <person name="Silverstein K.A.T."/>
            <person name="Koren S."/>
            <person name="Bechman K.B."/>
            <person name="Herman A."/>
            <person name="Abrahante J.E."/>
            <person name="Garbe J."/>
        </authorList>
    </citation>
    <scope>NUCLEOTIDE SEQUENCE</scope>
    <source>
        <strain evidence="2">Duluth1</strain>
        <tissue evidence="2">Whole animal</tissue>
    </source>
</reference>
<keyword evidence="3" id="KW-1185">Reference proteome</keyword>
<protein>
    <recommendedName>
        <fullName evidence="1">HAT C-terminal dimerisation domain-containing protein</fullName>
    </recommendedName>
</protein>
<dbReference type="Pfam" id="PF05699">
    <property type="entry name" value="Dimer_Tnp_hAT"/>
    <property type="match status" value="1"/>
</dbReference>
<dbReference type="Proteomes" id="UP000828390">
    <property type="component" value="Unassembled WGS sequence"/>
</dbReference>
<comment type="caution">
    <text evidence="2">The sequence shown here is derived from an EMBL/GenBank/DDBJ whole genome shotgun (WGS) entry which is preliminary data.</text>
</comment>
<evidence type="ECO:0000313" key="2">
    <source>
        <dbReference type="EMBL" id="KAH3818367.1"/>
    </source>
</evidence>
<dbReference type="AlphaFoldDB" id="A0A9D4GK82"/>
<dbReference type="PANTHER" id="PTHR46880">
    <property type="entry name" value="RAS-ASSOCIATING DOMAIN-CONTAINING PROTEIN"/>
    <property type="match status" value="1"/>
</dbReference>
<evidence type="ECO:0000313" key="3">
    <source>
        <dbReference type="Proteomes" id="UP000828390"/>
    </source>
</evidence>